<accession>A0ABQ0ITC5</accession>
<protein>
    <recommendedName>
        <fullName evidence="3">Transposase</fullName>
    </recommendedName>
</protein>
<evidence type="ECO:0000313" key="2">
    <source>
        <dbReference type="Proteomes" id="UP000018209"/>
    </source>
</evidence>
<evidence type="ECO:0000313" key="1">
    <source>
        <dbReference type="EMBL" id="GAD25442.1"/>
    </source>
</evidence>
<comment type="caution">
    <text evidence="1">The sequence shown here is derived from an EMBL/GenBank/DDBJ whole genome shotgun (WGS) entry which is preliminary data.</text>
</comment>
<dbReference type="Proteomes" id="UP000018209">
    <property type="component" value="Unassembled WGS sequence"/>
</dbReference>
<keyword evidence="2" id="KW-1185">Reference proteome</keyword>
<sequence length="49" mass="5679">MQDFNGADGKKFRAFLQICVTKGCLASIYRKLKTSDFLETDHDPRLRSR</sequence>
<proteinExistence type="predicted"/>
<name>A0ABQ0ITC5_GLUTH</name>
<organism evidence="1 2">
    <name type="scientific">Gluconobacter thailandicus NBRC 3257</name>
    <dbReference type="NCBI Taxonomy" id="1381097"/>
    <lineage>
        <taxon>Bacteria</taxon>
        <taxon>Pseudomonadati</taxon>
        <taxon>Pseudomonadota</taxon>
        <taxon>Alphaproteobacteria</taxon>
        <taxon>Acetobacterales</taxon>
        <taxon>Acetobacteraceae</taxon>
        <taxon>Gluconobacter</taxon>
    </lineage>
</organism>
<dbReference type="EMBL" id="BASM01000006">
    <property type="protein sequence ID" value="GAD25442.1"/>
    <property type="molecule type" value="Genomic_DNA"/>
</dbReference>
<gene>
    <name evidence="1" type="ORF">NBRC3257_0442</name>
</gene>
<evidence type="ECO:0008006" key="3">
    <source>
        <dbReference type="Google" id="ProtNLM"/>
    </source>
</evidence>
<reference evidence="1 2" key="1">
    <citation type="submission" date="2013-08" db="EMBL/GenBank/DDBJ databases">
        <title>Gluconobacter thailandicus NBRC 3257 whole genome sequence.</title>
        <authorList>
            <person name="Matsutani M."/>
            <person name="Yakushi T."/>
            <person name="Matsushita K."/>
        </authorList>
    </citation>
    <scope>NUCLEOTIDE SEQUENCE [LARGE SCALE GENOMIC DNA]</scope>
    <source>
        <strain evidence="1 2">NBRC 3257</strain>
    </source>
</reference>